<sequence length="262" mass="27883">MASNIFHLTGKVALITGAGSGIGAETAILFSKLGASIAIVGRNEKNLQSTKEKCIVHCKGVEPLMIPGDVTNEKDCKNMVETVIGNFKKLDILVNSAGVLEMGSIETTTLLQYDNVMNVNVRAIYHLTMLCVPHLKKVKGNIVNVSSVCGTRSFPGVLAYCVSKSALDQLTSCTALELAPHGVRVNAVNPGVIVTELHKRSGSSDEEYKAFIEKTKLTHPLGRPGTPDEVANAIAYLASDLALNITGEHLHVDGGRHAACPR</sequence>
<dbReference type="OrthoDB" id="47007at2759"/>
<dbReference type="EnsemblMetazoa" id="HelroT99817">
    <property type="protein sequence ID" value="HelroP99817"/>
    <property type="gene ID" value="HelroG99817"/>
</dbReference>
<dbReference type="GeneID" id="20217850"/>
<dbReference type="SUPFAM" id="SSF51735">
    <property type="entry name" value="NAD(P)-binding Rossmann-fold domains"/>
    <property type="match status" value="1"/>
</dbReference>
<dbReference type="KEGG" id="hro:HELRODRAFT_99817"/>
<evidence type="ECO:0000256" key="1">
    <source>
        <dbReference type="ARBA" id="ARBA00023002"/>
    </source>
</evidence>
<evidence type="ECO:0000313" key="5">
    <source>
        <dbReference type="Proteomes" id="UP000015101"/>
    </source>
</evidence>
<dbReference type="GO" id="GO:0006629">
    <property type="term" value="P:lipid metabolic process"/>
    <property type="evidence" value="ECO:0007669"/>
    <property type="project" value="UniProtKB-ARBA"/>
</dbReference>
<dbReference type="PROSITE" id="PS00061">
    <property type="entry name" value="ADH_SHORT"/>
    <property type="match status" value="1"/>
</dbReference>
<dbReference type="Gene3D" id="3.40.50.720">
    <property type="entry name" value="NAD(P)-binding Rossmann-like Domain"/>
    <property type="match status" value="1"/>
</dbReference>
<evidence type="ECO:0000313" key="4">
    <source>
        <dbReference type="EnsemblMetazoa" id="HelroP99817"/>
    </source>
</evidence>
<organism evidence="4 5">
    <name type="scientific">Helobdella robusta</name>
    <name type="common">Californian leech</name>
    <dbReference type="NCBI Taxonomy" id="6412"/>
    <lineage>
        <taxon>Eukaryota</taxon>
        <taxon>Metazoa</taxon>
        <taxon>Spiralia</taxon>
        <taxon>Lophotrochozoa</taxon>
        <taxon>Annelida</taxon>
        <taxon>Clitellata</taxon>
        <taxon>Hirudinea</taxon>
        <taxon>Rhynchobdellida</taxon>
        <taxon>Glossiphoniidae</taxon>
        <taxon>Helobdella</taxon>
    </lineage>
</organism>
<dbReference type="FunFam" id="3.40.50.720:FF:000084">
    <property type="entry name" value="Short-chain dehydrogenase reductase"/>
    <property type="match status" value="1"/>
</dbReference>
<reference evidence="5" key="1">
    <citation type="submission" date="2012-12" db="EMBL/GenBank/DDBJ databases">
        <authorList>
            <person name="Hellsten U."/>
            <person name="Grimwood J."/>
            <person name="Chapman J.A."/>
            <person name="Shapiro H."/>
            <person name="Aerts A."/>
            <person name="Otillar R.P."/>
            <person name="Terry A.Y."/>
            <person name="Boore J.L."/>
            <person name="Simakov O."/>
            <person name="Marletaz F."/>
            <person name="Cho S.-J."/>
            <person name="Edsinger-Gonzales E."/>
            <person name="Havlak P."/>
            <person name="Kuo D.-H."/>
            <person name="Larsson T."/>
            <person name="Lv J."/>
            <person name="Arendt D."/>
            <person name="Savage R."/>
            <person name="Osoegawa K."/>
            <person name="de Jong P."/>
            <person name="Lindberg D.R."/>
            <person name="Seaver E.C."/>
            <person name="Weisblat D.A."/>
            <person name="Putnam N.H."/>
            <person name="Grigoriev I.V."/>
            <person name="Rokhsar D.S."/>
        </authorList>
    </citation>
    <scope>NUCLEOTIDE SEQUENCE</scope>
</reference>
<name>T1G9V4_HELRO</name>
<dbReference type="Pfam" id="PF13561">
    <property type="entry name" value="adh_short_C2"/>
    <property type="match status" value="1"/>
</dbReference>
<dbReference type="InterPro" id="IPR036291">
    <property type="entry name" value="NAD(P)-bd_dom_sf"/>
</dbReference>
<dbReference type="STRING" id="6412.T1G9V4"/>
<dbReference type="InParanoid" id="T1G9V4"/>
<keyword evidence="5" id="KW-1185">Reference proteome</keyword>
<dbReference type="InterPro" id="IPR020904">
    <property type="entry name" value="Sc_DH/Rdtase_CS"/>
</dbReference>
<reference evidence="3 5" key="2">
    <citation type="journal article" date="2013" name="Nature">
        <title>Insights into bilaterian evolution from three spiralian genomes.</title>
        <authorList>
            <person name="Simakov O."/>
            <person name="Marletaz F."/>
            <person name="Cho S.J."/>
            <person name="Edsinger-Gonzales E."/>
            <person name="Havlak P."/>
            <person name="Hellsten U."/>
            <person name="Kuo D.H."/>
            <person name="Larsson T."/>
            <person name="Lv J."/>
            <person name="Arendt D."/>
            <person name="Savage R."/>
            <person name="Osoegawa K."/>
            <person name="de Jong P."/>
            <person name="Grimwood J."/>
            <person name="Chapman J.A."/>
            <person name="Shapiro H."/>
            <person name="Aerts A."/>
            <person name="Otillar R.P."/>
            <person name="Terry A.Y."/>
            <person name="Boore J.L."/>
            <person name="Grigoriev I.V."/>
            <person name="Lindberg D.R."/>
            <person name="Seaver E.C."/>
            <person name="Weisblat D.A."/>
            <person name="Putnam N.H."/>
            <person name="Rokhsar D.S."/>
        </authorList>
    </citation>
    <scope>NUCLEOTIDE SEQUENCE</scope>
</reference>
<dbReference type="FunCoup" id="T1G9V4">
    <property type="interactions" value="35"/>
</dbReference>
<dbReference type="PRINTS" id="PR00080">
    <property type="entry name" value="SDRFAMILY"/>
</dbReference>
<dbReference type="EMBL" id="AMQM01004439">
    <property type="status" value="NOT_ANNOTATED_CDS"/>
    <property type="molecule type" value="Genomic_DNA"/>
</dbReference>
<dbReference type="PANTHER" id="PTHR43975">
    <property type="entry name" value="ZGC:101858"/>
    <property type="match status" value="1"/>
</dbReference>
<dbReference type="RefSeq" id="XP_009017949.1">
    <property type="nucleotide sequence ID" value="XM_009019701.1"/>
</dbReference>
<dbReference type="NCBIfam" id="NF005559">
    <property type="entry name" value="PRK07231.1"/>
    <property type="match status" value="1"/>
</dbReference>
<accession>T1G9V4</accession>
<keyword evidence="1" id="KW-0560">Oxidoreductase</keyword>
<dbReference type="CTD" id="20217850"/>
<dbReference type="SMART" id="SM00822">
    <property type="entry name" value="PKS_KR"/>
    <property type="match status" value="1"/>
</dbReference>
<dbReference type="InterPro" id="IPR002347">
    <property type="entry name" value="SDR_fam"/>
</dbReference>
<dbReference type="EMBL" id="AMQM01004440">
    <property type="status" value="NOT_ANNOTATED_CDS"/>
    <property type="molecule type" value="Genomic_DNA"/>
</dbReference>
<evidence type="ECO:0000313" key="3">
    <source>
        <dbReference type="EMBL" id="ESO04013.1"/>
    </source>
</evidence>
<dbReference type="GO" id="GO:0016491">
    <property type="term" value="F:oxidoreductase activity"/>
    <property type="evidence" value="ECO:0007669"/>
    <property type="project" value="UniProtKB-KW"/>
</dbReference>
<dbReference type="OMA" id="AEYMVAQ"/>
<feature type="domain" description="Ketoreductase" evidence="2">
    <location>
        <begin position="11"/>
        <end position="191"/>
    </location>
</feature>
<dbReference type="PANTHER" id="PTHR43975:SF2">
    <property type="entry name" value="EG:BACR7A4.14 PROTEIN-RELATED"/>
    <property type="match status" value="1"/>
</dbReference>
<dbReference type="EMBL" id="KB096551">
    <property type="protein sequence ID" value="ESO04013.1"/>
    <property type="molecule type" value="Genomic_DNA"/>
</dbReference>
<evidence type="ECO:0000259" key="2">
    <source>
        <dbReference type="SMART" id="SM00822"/>
    </source>
</evidence>
<dbReference type="Proteomes" id="UP000015101">
    <property type="component" value="Unassembled WGS sequence"/>
</dbReference>
<reference evidence="4" key="3">
    <citation type="submission" date="2015-06" db="UniProtKB">
        <authorList>
            <consortium name="EnsemblMetazoa"/>
        </authorList>
    </citation>
    <scope>IDENTIFICATION</scope>
</reference>
<dbReference type="AlphaFoldDB" id="T1G9V4"/>
<dbReference type="eggNOG" id="KOG0725">
    <property type="taxonomic scope" value="Eukaryota"/>
</dbReference>
<proteinExistence type="predicted"/>
<protein>
    <recommendedName>
        <fullName evidence="2">Ketoreductase domain-containing protein</fullName>
    </recommendedName>
</protein>
<dbReference type="HOGENOM" id="CLU_010194_1_0_1"/>
<dbReference type="InterPro" id="IPR057326">
    <property type="entry name" value="KR_dom"/>
</dbReference>
<dbReference type="PRINTS" id="PR00081">
    <property type="entry name" value="GDHRDH"/>
</dbReference>
<gene>
    <name evidence="4" type="primary">20217850</name>
    <name evidence="3" type="ORF">HELRODRAFT_99817</name>
</gene>